<comment type="similarity">
    <text evidence="2">Belongs to the ATPase A chain family.</text>
</comment>
<feature type="transmembrane region" description="Helical" evidence="11">
    <location>
        <begin position="168"/>
        <end position="195"/>
    </location>
</feature>
<comment type="subcellular location">
    <subcellularLocation>
        <location evidence="1">Membrane</location>
        <topology evidence="1">Multi-pass membrane protein</topology>
    </subcellularLocation>
</comment>
<evidence type="ECO:0000256" key="1">
    <source>
        <dbReference type="ARBA" id="ARBA00004141"/>
    </source>
</evidence>
<evidence type="ECO:0000256" key="3">
    <source>
        <dbReference type="ARBA" id="ARBA00022448"/>
    </source>
</evidence>
<dbReference type="GO" id="GO:0006754">
    <property type="term" value="P:ATP biosynthetic process"/>
    <property type="evidence" value="ECO:0007669"/>
    <property type="project" value="UniProtKB-KW"/>
</dbReference>
<keyword evidence="4" id="KW-0138">CF(0)</keyword>
<feature type="transmembrane region" description="Helical" evidence="11">
    <location>
        <begin position="80"/>
        <end position="104"/>
    </location>
</feature>
<geneLocation type="mitochondrion" evidence="12"/>
<feature type="transmembrane region" description="Helical" evidence="11">
    <location>
        <begin position="125"/>
        <end position="148"/>
    </location>
</feature>
<keyword evidence="9 11" id="KW-0472">Membrane</keyword>
<keyword evidence="12" id="KW-0496">Mitochondrion</keyword>
<keyword evidence="7 11" id="KW-1133">Transmembrane helix</keyword>
<organism evidence="12">
    <name type="scientific">Bryozoa sp</name>
    <dbReference type="NCBI Taxonomy" id="2813608"/>
    <lineage>
        <taxon>Eukaryota</taxon>
        <taxon>Metazoa</taxon>
        <taxon>Spiralia</taxon>
        <taxon>Lophotrochozoa</taxon>
        <taxon>Bryozoa</taxon>
    </lineage>
</organism>
<evidence type="ECO:0000256" key="6">
    <source>
        <dbReference type="ARBA" id="ARBA00022781"/>
    </source>
</evidence>
<reference evidence="12" key="1">
    <citation type="submission" date="2024-06" db="EMBL/GenBank/DDBJ databases">
        <title>Genomic investigations of benthic invertebrates from the Clarion-Clipperton fields of polymetallic nodules.</title>
        <authorList>
            <person name="Gastineau R."/>
            <person name="Dabek P."/>
            <person name="Mianowicz K."/>
            <person name="Otis C."/>
            <person name="Stoyanova V."/>
            <person name="Krawcewicz A."/>
            <person name="Abramowski T."/>
        </authorList>
    </citation>
    <scope>NUCLEOTIDE SEQUENCE</scope>
</reference>
<dbReference type="InterPro" id="IPR035908">
    <property type="entry name" value="F0_ATP_A_sf"/>
</dbReference>
<evidence type="ECO:0000256" key="7">
    <source>
        <dbReference type="ARBA" id="ARBA00022989"/>
    </source>
</evidence>
<evidence type="ECO:0000256" key="2">
    <source>
        <dbReference type="ARBA" id="ARBA00006810"/>
    </source>
</evidence>
<dbReference type="EMBL" id="PP990758">
    <property type="protein sequence ID" value="XCN35366.1"/>
    <property type="molecule type" value="Genomic_DNA"/>
</dbReference>
<dbReference type="AlphaFoldDB" id="A0AAU8L3U0"/>
<feature type="transmembrane region" description="Helical" evidence="11">
    <location>
        <begin position="48"/>
        <end position="68"/>
    </location>
</feature>
<proteinExistence type="inferred from homology"/>
<protein>
    <submittedName>
        <fullName evidence="12">ATP synthase F0 subunit 6</fullName>
    </submittedName>
</protein>
<evidence type="ECO:0000256" key="4">
    <source>
        <dbReference type="ARBA" id="ARBA00022547"/>
    </source>
</evidence>
<keyword evidence="10" id="KW-0066">ATP synthesis</keyword>
<evidence type="ECO:0000256" key="9">
    <source>
        <dbReference type="ARBA" id="ARBA00023136"/>
    </source>
</evidence>
<feature type="transmembrane region" description="Helical" evidence="11">
    <location>
        <begin position="15"/>
        <end position="36"/>
    </location>
</feature>
<evidence type="ECO:0000256" key="11">
    <source>
        <dbReference type="SAM" id="Phobius"/>
    </source>
</evidence>
<dbReference type="GO" id="GO:0045259">
    <property type="term" value="C:proton-transporting ATP synthase complex"/>
    <property type="evidence" value="ECO:0007669"/>
    <property type="project" value="UniProtKB-KW"/>
</dbReference>
<keyword evidence="6" id="KW-0375">Hydrogen ion transport</keyword>
<accession>A0AAU8L3U0</accession>
<dbReference type="GO" id="GO:1902600">
    <property type="term" value="P:proton transmembrane transport"/>
    <property type="evidence" value="ECO:0007669"/>
    <property type="project" value="UniProtKB-KW"/>
</dbReference>
<keyword evidence="3" id="KW-0813">Transport</keyword>
<dbReference type="SUPFAM" id="SSF81336">
    <property type="entry name" value="F1F0 ATP synthase subunit A"/>
    <property type="match status" value="1"/>
</dbReference>
<name>A0AAU8L3U0_9BILA</name>
<keyword evidence="8" id="KW-0406">Ion transport</keyword>
<keyword evidence="5 11" id="KW-0812">Transmembrane</keyword>
<evidence type="ECO:0000256" key="5">
    <source>
        <dbReference type="ARBA" id="ARBA00022692"/>
    </source>
</evidence>
<gene>
    <name evidence="12" type="primary">ATP6</name>
</gene>
<sequence>MLMTSLSSSIETWDLVLPIVIIMLTDTANIIPLLLVHMSTRMIRSKDFLVTGSGESIVMMCLLFFLINQNSILLLPGVKSLSLSMIVMLTLSIVMFTGFMFSLIEHRPMTWFLNSTKLTEHLSMTTFICFVEMLVFCFKSIVLAARFLVAIGLGQLLLHTLLEGPSLFMAFLSIGVTVWEVVVISIQSIIFLVLLNHFNLIESMK</sequence>
<evidence type="ECO:0000313" key="12">
    <source>
        <dbReference type="EMBL" id="XCN35366.1"/>
    </source>
</evidence>
<evidence type="ECO:0000256" key="8">
    <source>
        <dbReference type="ARBA" id="ARBA00023065"/>
    </source>
</evidence>
<evidence type="ECO:0000256" key="10">
    <source>
        <dbReference type="ARBA" id="ARBA00023310"/>
    </source>
</evidence>